<dbReference type="EMBL" id="FPBO01000018">
    <property type="protein sequence ID" value="SFU99589.1"/>
    <property type="molecule type" value="Genomic_DNA"/>
</dbReference>
<sequence length="165" mass="17858">MENENDNQGGQPEELSALDRIALEAGFEEQAQAKADHANLHPELERIDPAEAWAQLPLMLGGLLSIAMPELREAYNPKACYQWGGAMAMVAEKYGWDAATVIGPELALVAASVPLVLPTYFAIKARRDKVERERPVQAEPAREPAEASQPRGPMDQAPGGFSVPA</sequence>
<evidence type="ECO:0000256" key="1">
    <source>
        <dbReference type="SAM" id="MobiDB-lite"/>
    </source>
</evidence>
<dbReference type="OrthoDB" id="8786343at2"/>
<protein>
    <submittedName>
        <fullName evidence="2">Uncharacterized protein</fullName>
    </submittedName>
</protein>
<name>A0A1I7KQA0_9BURK</name>
<dbReference type="Proteomes" id="UP000199391">
    <property type="component" value="Unassembled WGS sequence"/>
</dbReference>
<evidence type="ECO:0000313" key="3">
    <source>
        <dbReference type="Proteomes" id="UP000199391"/>
    </source>
</evidence>
<accession>A0A1I7KQA0</accession>
<evidence type="ECO:0000313" key="2">
    <source>
        <dbReference type="EMBL" id="SFU99589.1"/>
    </source>
</evidence>
<dbReference type="RefSeq" id="WP_093557181.1">
    <property type="nucleotide sequence ID" value="NZ_FPBO01000018.1"/>
</dbReference>
<reference evidence="3" key="1">
    <citation type="submission" date="2016-10" db="EMBL/GenBank/DDBJ databases">
        <authorList>
            <person name="Varghese N."/>
            <person name="Submissions S."/>
        </authorList>
    </citation>
    <scope>NUCLEOTIDE SEQUENCE [LARGE SCALE GENOMIC DNA]</scope>
    <source>
        <strain evidence="3">CGMCC 1.11014</strain>
    </source>
</reference>
<organism evidence="2 3">
    <name type="scientific">Pseudoduganella namucuonensis</name>
    <dbReference type="NCBI Taxonomy" id="1035707"/>
    <lineage>
        <taxon>Bacteria</taxon>
        <taxon>Pseudomonadati</taxon>
        <taxon>Pseudomonadota</taxon>
        <taxon>Betaproteobacteria</taxon>
        <taxon>Burkholderiales</taxon>
        <taxon>Oxalobacteraceae</taxon>
        <taxon>Telluria group</taxon>
        <taxon>Pseudoduganella</taxon>
    </lineage>
</organism>
<feature type="region of interest" description="Disordered" evidence="1">
    <location>
        <begin position="129"/>
        <end position="165"/>
    </location>
</feature>
<dbReference type="STRING" id="1035707.SAMN05216552_1018129"/>
<keyword evidence="3" id="KW-1185">Reference proteome</keyword>
<feature type="compositionally biased region" description="Basic and acidic residues" evidence="1">
    <location>
        <begin position="129"/>
        <end position="145"/>
    </location>
</feature>
<gene>
    <name evidence="2" type="ORF">SAMN05216552_1018129</name>
</gene>
<proteinExistence type="predicted"/>
<dbReference type="AlphaFoldDB" id="A0A1I7KQA0"/>